<feature type="compositionally biased region" description="Low complexity" evidence="3">
    <location>
        <begin position="13"/>
        <end position="27"/>
    </location>
</feature>
<evidence type="ECO:0000313" key="6">
    <source>
        <dbReference type="EMBL" id="RMZ74149.1"/>
    </source>
</evidence>
<dbReference type="Pfam" id="PF06201">
    <property type="entry name" value="PITH"/>
    <property type="match status" value="1"/>
</dbReference>
<feature type="domain" description="Thioredoxin" evidence="4">
    <location>
        <begin position="9"/>
        <end position="148"/>
    </location>
</feature>
<dbReference type="Gene3D" id="3.40.30.10">
    <property type="entry name" value="Glutaredoxin"/>
    <property type="match status" value="1"/>
</dbReference>
<evidence type="ECO:0000259" key="5">
    <source>
        <dbReference type="PROSITE" id="PS51532"/>
    </source>
</evidence>
<dbReference type="GO" id="GO:0005737">
    <property type="term" value="C:cytoplasm"/>
    <property type="evidence" value="ECO:0007669"/>
    <property type="project" value="UniProtKB-ARBA"/>
</dbReference>
<dbReference type="CDD" id="cd02947">
    <property type="entry name" value="TRX_family"/>
    <property type="match status" value="1"/>
</dbReference>
<name>A0A3M7MIF9_9PLEO</name>
<dbReference type="PROSITE" id="PS51352">
    <property type="entry name" value="THIOREDOXIN_2"/>
    <property type="match status" value="1"/>
</dbReference>
<dbReference type="AlphaFoldDB" id="A0A3M7MIF9"/>
<dbReference type="InterPro" id="IPR013766">
    <property type="entry name" value="Thioredoxin_domain"/>
</dbReference>
<dbReference type="Proteomes" id="UP000265663">
    <property type="component" value="Unassembled WGS sequence"/>
</dbReference>
<feature type="compositionally biased region" description="Polar residues" evidence="3">
    <location>
        <begin position="214"/>
        <end position="229"/>
    </location>
</feature>
<keyword evidence="7" id="KW-1185">Reference proteome</keyword>
<sequence>MKRCQMPDAGALQKQPQQPQPHQQQQQYHRRQTIYTATKMSGTVEIKSPAQLSSLLSSSRIVVVNFYNEENTSSKAIAPVYDQLAGQLSRPGRVTFTKVSTVQQAQIAQSYNVTNTPTFIIYKNNQQIRKYAGSNPQQLSEAIKTLAAEAENDGSGASGFPSAGGSGSGSSAWVGASLPRGYTDVTDSVDPRGLDLLNADSDFGAVKTLFETSQPSSLNKGKKTATPSDGSRDWVESDVDNQLMLYVPFMANLKVHTIQITSCVSADADDDEAPVRPKTVHVWTNRQHNLGFEEAEDILATQTIELKPEDWDEQTQTAKLELRFVKFQNVYSLVLFVADAEGDSEKTRIDRIRFIGETGEKREIGKLEKIGHDD</sequence>
<feature type="region of interest" description="Disordered" evidence="3">
    <location>
        <begin position="214"/>
        <end position="233"/>
    </location>
</feature>
<proteinExistence type="inferred from homology"/>
<feature type="domain" description="PITH" evidence="5">
    <location>
        <begin position="174"/>
        <end position="374"/>
    </location>
</feature>
<accession>A0A3M7MIF9</accession>
<dbReference type="SUPFAM" id="SSF49785">
    <property type="entry name" value="Galactose-binding domain-like"/>
    <property type="match status" value="1"/>
</dbReference>
<reference evidence="6 7" key="1">
    <citation type="journal article" date="2014" name="PLoS ONE">
        <title>De novo Genome Assembly of the Fungal Plant Pathogen Pyrenophora semeniperda.</title>
        <authorList>
            <person name="Soliai M.M."/>
            <person name="Meyer S.E."/>
            <person name="Udall J.A."/>
            <person name="Elzinga D.E."/>
            <person name="Hermansen R.A."/>
            <person name="Bodily P.M."/>
            <person name="Hart A.A."/>
            <person name="Coleman C.E."/>
        </authorList>
    </citation>
    <scope>NUCLEOTIDE SEQUENCE [LARGE SCALE GENOMIC DNA]</scope>
    <source>
        <strain evidence="6 7">CCB06</strain>
        <tissue evidence="6">Mycelium</tissue>
    </source>
</reference>
<organism evidence="6 7">
    <name type="scientific">Pyrenophora seminiperda CCB06</name>
    <dbReference type="NCBI Taxonomy" id="1302712"/>
    <lineage>
        <taxon>Eukaryota</taxon>
        <taxon>Fungi</taxon>
        <taxon>Dikarya</taxon>
        <taxon>Ascomycota</taxon>
        <taxon>Pezizomycotina</taxon>
        <taxon>Dothideomycetes</taxon>
        <taxon>Pleosporomycetidae</taxon>
        <taxon>Pleosporales</taxon>
        <taxon>Pleosporineae</taxon>
        <taxon>Pleosporaceae</taxon>
        <taxon>Pyrenophora</taxon>
    </lineage>
</organism>
<evidence type="ECO:0000313" key="7">
    <source>
        <dbReference type="Proteomes" id="UP000265663"/>
    </source>
</evidence>
<dbReference type="InterPro" id="IPR010400">
    <property type="entry name" value="PITH_dom"/>
</dbReference>
<protein>
    <submittedName>
        <fullName evidence="6">Thioredoxin</fullName>
    </submittedName>
</protein>
<dbReference type="Gene3D" id="2.60.120.470">
    <property type="entry name" value="PITH domain"/>
    <property type="match status" value="1"/>
</dbReference>
<feature type="region of interest" description="Disordered" evidence="3">
    <location>
        <begin position="1"/>
        <end position="27"/>
    </location>
</feature>
<dbReference type="OrthoDB" id="2121326at2759"/>
<dbReference type="PANTHER" id="PTHR46115">
    <property type="entry name" value="THIOREDOXIN-LIKE PROTEIN 1"/>
    <property type="match status" value="1"/>
</dbReference>
<evidence type="ECO:0000256" key="1">
    <source>
        <dbReference type="ARBA" id="ARBA00008987"/>
    </source>
</evidence>
<gene>
    <name evidence="6" type="ORF">GMOD_00005008</name>
</gene>
<dbReference type="SUPFAM" id="SSF52833">
    <property type="entry name" value="Thioredoxin-like"/>
    <property type="match status" value="1"/>
</dbReference>
<evidence type="ECO:0000256" key="3">
    <source>
        <dbReference type="SAM" id="MobiDB-lite"/>
    </source>
</evidence>
<dbReference type="EMBL" id="KE747843">
    <property type="protein sequence ID" value="RMZ74149.1"/>
    <property type="molecule type" value="Genomic_DNA"/>
</dbReference>
<evidence type="ECO:0000259" key="4">
    <source>
        <dbReference type="PROSITE" id="PS51352"/>
    </source>
</evidence>
<evidence type="ECO:0000256" key="2">
    <source>
        <dbReference type="ARBA" id="ARBA00023157"/>
    </source>
</evidence>
<comment type="similarity">
    <text evidence="1">Belongs to the thioredoxin family.</text>
</comment>
<dbReference type="InterPro" id="IPR037047">
    <property type="entry name" value="PITH_dom_sf"/>
</dbReference>
<dbReference type="Pfam" id="PF00085">
    <property type="entry name" value="Thioredoxin"/>
    <property type="match status" value="1"/>
</dbReference>
<dbReference type="InterPro" id="IPR036249">
    <property type="entry name" value="Thioredoxin-like_sf"/>
</dbReference>
<dbReference type="PROSITE" id="PS51532">
    <property type="entry name" value="PITH"/>
    <property type="match status" value="1"/>
</dbReference>
<keyword evidence="2" id="KW-1015">Disulfide bond</keyword>
<dbReference type="InterPro" id="IPR008979">
    <property type="entry name" value="Galactose-bd-like_sf"/>
</dbReference>